<dbReference type="GO" id="GO:0004844">
    <property type="term" value="F:uracil DNA N-glycosylase activity"/>
    <property type="evidence" value="ECO:0007669"/>
    <property type="project" value="TreeGrafter"/>
</dbReference>
<dbReference type="InterPro" id="IPR036895">
    <property type="entry name" value="Uracil-DNA_glycosylase-like_sf"/>
</dbReference>
<dbReference type="InterPro" id="IPR015637">
    <property type="entry name" value="MUG/TDG"/>
</dbReference>
<dbReference type="EMBL" id="CP035491">
    <property type="protein sequence ID" value="QAY73997.1"/>
    <property type="molecule type" value="Genomic_DNA"/>
</dbReference>
<evidence type="ECO:0000256" key="4">
    <source>
        <dbReference type="SAM" id="MobiDB-lite"/>
    </source>
</evidence>
<dbReference type="SUPFAM" id="SSF52141">
    <property type="entry name" value="Uracil-DNA glycosylase-like"/>
    <property type="match status" value="1"/>
</dbReference>
<dbReference type="Pfam" id="PF03167">
    <property type="entry name" value="UDG"/>
    <property type="match status" value="1"/>
</dbReference>
<evidence type="ECO:0000313" key="7">
    <source>
        <dbReference type="Proteomes" id="UP000291259"/>
    </source>
</evidence>
<keyword evidence="7" id="KW-1185">Reference proteome</keyword>
<dbReference type="PANTHER" id="PTHR12159">
    <property type="entry name" value="G/T AND G/U MISMATCH-SPECIFIC DNA GLYCOSYLASE"/>
    <property type="match status" value="1"/>
</dbReference>
<dbReference type="GO" id="GO:0006285">
    <property type="term" value="P:base-excision repair, AP site formation"/>
    <property type="evidence" value="ECO:0007669"/>
    <property type="project" value="InterPro"/>
</dbReference>
<dbReference type="GO" id="GO:0008263">
    <property type="term" value="F:pyrimidine-specific mismatch base pair DNA N-glycosylase activity"/>
    <property type="evidence" value="ECO:0007669"/>
    <property type="project" value="TreeGrafter"/>
</dbReference>
<keyword evidence="1" id="KW-0227">DNA damage</keyword>
<protein>
    <submittedName>
        <fullName evidence="6">Mismatch-specific DNA-glycosylase</fullName>
    </submittedName>
</protein>
<keyword evidence="3" id="KW-0234">DNA repair</keyword>
<evidence type="ECO:0000313" key="6">
    <source>
        <dbReference type="EMBL" id="QAY73997.1"/>
    </source>
</evidence>
<dbReference type="CDD" id="cd10028">
    <property type="entry name" value="UDG-F2_TDG_MUG"/>
    <property type="match status" value="1"/>
</dbReference>
<dbReference type="Gene3D" id="3.40.470.10">
    <property type="entry name" value="Uracil-DNA glycosylase-like domain"/>
    <property type="match status" value="1"/>
</dbReference>
<dbReference type="SMART" id="SM00987">
    <property type="entry name" value="UreE_C"/>
    <property type="match status" value="1"/>
</dbReference>
<dbReference type="RefSeq" id="WP_129191545.1">
    <property type="nucleotide sequence ID" value="NZ_CP035491.1"/>
</dbReference>
<dbReference type="InterPro" id="IPR005122">
    <property type="entry name" value="Uracil-DNA_glycosylase-like"/>
</dbReference>
<dbReference type="SMART" id="SM00986">
    <property type="entry name" value="UDG"/>
    <property type="match status" value="1"/>
</dbReference>
<feature type="region of interest" description="Disordered" evidence="4">
    <location>
        <begin position="193"/>
        <end position="221"/>
    </location>
</feature>
<evidence type="ECO:0000256" key="1">
    <source>
        <dbReference type="ARBA" id="ARBA00022763"/>
    </source>
</evidence>
<evidence type="ECO:0000256" key="2">
    <source>
        <dbReference type="ARBA" id="ARBA00022801"/>
    </source>
</evidence>
<sequence>MRLTRAELEAHRGEGVPDVLSEGLKLLFIGINPGLRSAAVGAAFAHRSNRFFAALALAGITDHVIDTSSGFRQADLDHLAERGIGITALVGYATAKASELSDQQLVAGRKVLESKIDAARPRIAAMLGVGAYRTAFAVPKATFGPQDAFVGESRLWVLPSPSGLNAHFTLAELAAAYREAAIAAGIEPYPSPTDRAMTASDANDRARRIGVRRGSMSEGSA</sequence>
<keyword evidence="2" id="KW-0378">Hydrolase</keyword>
<evidence type="ECO:0000259" key="5">
    <source>
        <dbReference type="SMART" id="SM00986"/>
    </source>
</evidence>
<dbReference type="AlphaFoldDB" id="A0A4P6FJ47"/>
<evidence type="ECO:0000256" key="3">
    <source>
        <dbReference type="ARBA" id="ARBA00023204"/>
    </source>
</evidence>
<proteinExistence type="predicted"/>
<dbReference type="PANTHER" id="PTHR12159:SF9">
    <property type="entry name" value="G_T MISMATCH-SPECIFIC THYMINE DNA GLYCOSYLASE"/>
    <property type="match status" value="1"/>
</dbReference>
<reference evidence="6 7" key="1">
    <citation type="submission" date="2019-01" db="EMBL/GenBank/DDBJ databases">
        <title>Genome sequencing of strain FW100M-8.</title>
        <authorList>
            <person name="Heo J."/>
            <person name="Kim S.-J."/>
            <person name="Kim J.-S."/>
            <person name="Hong S.-B."/>
            <person name="Kwon S.-W."/>
        </authorList>
    </citation>
    <scope>NUCLEOTIDE SEQUENCE [LARGE SCALE GENOMIC DNA]</scope>
    <source>
        <strain evidence="6 7">FW100M-8</strain>
    </source>
</reference>
<name>A0A4P6FJ47_9MICO</name>
<accession>A0A4P6FJ47</accession>
<dbReference type="Proteomes" id="UP000291259">
    <property type="component" value="Chromosome"/>
</dbReference>
<feature type="domain" description="Uracil-DNA glycosylase-like" evidence="5">
    <location>
        <begin position="17"/>
        <end position="181"/>
    </location>
</feature>
<organism evidence="6 7">
    <name type="scientific">Agromyces protaetiae</name>
    <dbReference type="NCBI Taxonomy" id="2509455"/>
    <lineage>
        <taxon>Bacteria</taxon>
        <taxon>Bacillati</taxon>
        <taxon>Actinomycetota</taxon>
        <taxon>Actinomycetes</taxon>
        <taxon>Micrococcales</taxon>
        <taxon>Microbacteriaceae</taxon>
        <taxon>Agromyces</taxon>
    </lineage>
</organism>
<dbReference type="KEGG" id="agf:ET445_12265"/>
<dbReference type="OrthoDB" id="9799921at2"/>
<gene>
    <name evidence="6" type="ORF">ET445_12265</name>
</gene>